<gene>
    <name evidence="2" type="ORF">Nepgr_033544</name>
</gene>
<evidence type="ECO:0000313" key="3">
    <source>
        <dbReference type="Proteomes" id="UP001279734"/>
    </source>
</evidence>
<protein>
    <submittedName>
        <fullName evidence="2">Uncharacterized protein</fullName>
    </submittedName>
</protein>
<evidence type="ECO:0000313" key="2">
    <source>
        <dbReference type="EMBL" id="GMH31700.1"/>
    </source>
</evidence>
<comment type="caution">
    <text evidence="2">The sequence shown here is derived from an EMBL/GenBank/DDBJ whole genome shotgun (WGS) entry which is preliminary data.</text>
</comment>
<feature type="compositionally biased region" description="Polar residues" evidence="1">
    <location>
        <begin position="61"/>
        <end position="74"/>
    </location>
</feature>
<feature type="region of interest" description="Disordered" evidence="1">
    <location>
        <begin position="59"/>
        <end position="110"/>
    </location>
</feature>
<dbReference type="EMBL" id="BSYO01000040">
    <property type="protein sequence ID" value="GMH31700.1"/>
    <property type="molecule type" value="Genomic_DNA"/>
</dbReference>
<feature type="region of interest" description="Disordered" evidence="1">
    <location>
        <begin position="1"/>
        <end position="31"/>
    </location>
</feature>
<sequence length="391" mass="43422">MARTESRGRLVLHPAQQRSQTHLSSPKPSMPVIQPILGDVIPSTAATTSSCFTRAPFNELNARTTKPQPGSTVPLQEDKGSSQERARPATFHGKSLPQATRPAVKSPQGHIQLPCIPSTSARKDQQFAPTEAETAQQTNGIAMLAQQFSNIHQQKQKLAQQTNGDQCISNLKISSPQQNPSRSASVLMDLAVCEVAELLVSAISSSPLWLIDAPVMDLRPMWLPSLLQLVGAPNAGSGKTAAIAYFLLRVCLFVADAISWWALFPPRWLKLVCRIGSDGFLASLEEDWLELVETYDAVSDRSLKWCRIRVVCWKAADVGFLAPSYSCAVCMDLISWKLYELFKILLADVSIDLELDDRMWMLVIRILLVTWLFKVWRLWESCQSVHSRVVS</sequence>
<accession>A0AAD3TKN2</accession>
<evidence type="ECO:0000256" key="1">
    <source>
        <dbReference type="SAM" id="MobiDB-lite"/>
    </source>
</evidence>
<name>A0AAD3TKN2_NEPGR</name>
<reference evidence="2" key="1">
    <citation type="submission" date="2023-05" db="EMBL/GenBank/DDBJ databases">
        <title>Nepenthes gracilis genome sequencing.</title>
        <authorList>
            <person name="Fukushima K."/>
        </authorList>
    </citation>
    <scope>NUCLEOTIDE SEQUENCE</scope>
    <source>
        <strain evidence="2">SING2019-196</strain>
    </source>
</reference>
<feature type="compositionally biased region" description="Polar residues" evidence="1">
    <location>
        <begin position="16"/>
        <end position="27"/>
    </location>
</feature>
<keyword evidence="3" id="KW-1185">Reference proteome</keyword>
<proteinExistence type="predicted"/>
<organism evidence="2 3">
    <name type="scientific">Nepenthes gracilis</name>
    <name type="common">Slender pitcher plant</name>
    <dbReference type="NCBI Taxonomy" id="150966"/>
    <lineage>
        <taxon>Eukaryota</taxon>
        <taxon>Viridiplantae</taxon>
        <taxon>Streptophyta</taxon>
        <taxon>Embryophyta</taxon>
        <taxon>Tracheophyta</taxon>
        <taxon>Spermatophyta</taxon>
        <taxon>Magnoliopsida</taxon>
        <taxon>eudicotyledons</taxon>
        <taxon>Gunneridae</taxon>
        <taxon>Pentapetalae</taxon>
        <taxon>Caryophyllales</taxon>
        <taxon>Nepenthaceae</taxon>
        <taxon>Nepenthes</taxon>
    </lineage>
</organism>
<feature type="compositionally biased region" description="Basic and acidic residues" evidence="1">
    <location>
        <begin position="76"/>
        <end position="87"/>
    </location>
</feature>
<dbReference type="AlphaFoldDB" id="A0AAD3TKN2"/>
<dbReference type="Proteomes" id="UP001279734">
    <property type="component" value="Unassembled WGS sequence"/>
</dbReference>